<feature type="domain" description="SusD-like N-terminal" evidence="7">
    <location>
        <begin position="124"/>
        <end position="246"/>
    </location>
</feature>
<evidence type="ECO:0000259" key="6">
    <source>
        <dbReference type="Pfam" id="PF07980"/>
    </source>
</evidence>
<sequence>MKKNLTIKAFIVVMLTGSLVSCTKKLDLLPTNDITSTTVYASAAGYKQAFAKVYGAFALTGNQGPAGNGDVQGIDEGTSDFLRLYWKAQELSTDEAVIAWGDVGIQDFHNMNWSAANPFLKGLYYRSLYQVTLANEFIRQSADDQMSSRGISGADADKIRQFRAEARFLRAFQYWVLLDMYGNVPLVTETDLIGVTVPKQADRKTLFAYVETELKAIEPALAAPKSNEYGRADKAASWALLARLYLNAEVYTGTKKYAEAIDYAGRVIGAGYSLINNYQNIMLADNQANTSENILTINYDGLRTQSYGGTTFLTHAPVGGSESASNFGISGGWGGARTTKNLPNLFPDYTGTADKRSQFYTTGQNLEIKDQSVFTDGFAVTKYRNVTRTGAAGQSLDFSDVDFPLFRLSEMYLIYAEATLRGGTGGVMGTAVNYINLIRNRAYGNASGNVATISLDFILDERARELYWEGFRRTDLVRYGKFTTATYLWPFKGGVTGGRSVEDFRNIYPIPTDDITANPTLVQNPGY</sequence>
<comment type="caution">
    <text evidence="8">The sequence shown here is derived from an EMBL/GenBank/DDBJ whole genome shotgun (WGS) entry which is preliminary data.</text>
</comment>
<dbReference type="InterPro" id="IPR012944">
    <property type="entry name" value="SusD_RagB_dom"/>
</dbReference>
<dbReference type="Gene3D" id="1.25.40.390">
    <property type="match status" value="1"/>
</dbReference>
<dbReference type="OrthoDB" id="9783641at2"/>
<reference evidence="8 9" key="1">
    <citation type="submission" date="2019-01" db="EMBL/GenBank/DDBJ databases">
        <title>Mucilaginibacter antarcticum sp. nov., isolated from antarctic soil.</title>
        <authorList>
            <person name="Yan Y.-Q."/>
            <person name="Du Z.-J."/>
        </authorList>
    </citation>
    <scope>NUCLEOTIDE SEQUENCE [LARGE SCALE GENOMIC DNA]</scope>
    <source>
        <strain evidence="8 9">F01003</strain>
    </source>
</reference>
<dbReference type="CDD" id="cd08977">
    <property type="entry name" value="SusD"/>
    <property type="match status" value="1"/>
</dbReference>
<dbReference type="RefSeq" id="WP_128534802.1">
    <property type="nucleotide sequence ID" value="NZ_SBIW01000007.1"/>
</dbReference>
<evidence type="ECO:0000256" key="3">
    <source>
        <dbReference type="ARBA" id="ARBA00022729"/>
    </source>
</evidence>
<accession>A0A444MLC0</accession>
<dbReference type="InterPro" id="IPR011990">
    <property type="entry name" value="TPR-like_helical_dom_sf"/>
</dbReference>
<dbReference type="Pfam" id="PF07980">
    <property type="entry name" value="SusD_RagB"/>
    <property type="match status" value="1"/>
</dbReference>
<evidence type="ECO:0000256" key="2">
    <source>
        <dbReference type="ARBA" id="ARBA00006275"/>
    </source>
</evidence>
<name>A0A444MLC0_9SPHI</name>
<protein>
    <submittedName>
        <fullName evidence="8">RagB/SusD family nutrient uptake outer membrane protein</fullName>
    </submittedName>
</protein>
<dbReference type="InterPro" id="IPR033985">
    <property type="entry name" value="SusD-like_N"/>
</dbReference>
<dbReference type="GO" id="GO:0009279">
    <property type="term" value="C:cell outer membrane"/>
    <property type="evidence" value="ECO:0007669"/>
    <property type="project" value="UniProtKB-SubCell"/>
</dbReference>
<dbReference type="Proteomes" id="UP000286701">
    <property type="component" value="Unassembled WGS sequence"/>
</dbReference>
<dbReference type="EMBL" id="SBIW01000007">
    <property type="protein sequence ID" value="RWY50072.1"/>
    <property type="molecule type" value="Genomic_DNA"/>
</dbReference>
<evidence type="ECO:0000313" key="9">
    <source>
        <dbReference type="Proteomes" id="UP000286701"/>
    </source>
</evidence>
<comment type="similarity">
    <text evidence="2">Belongs to the SusD family.</text>
</comment>
<dbReference type="Pfam" id="PF14322">
    <property type="entry name" value="SusD-like_3"/>
    <property type="match status" value="1"/>
</dbReference>
<proteinExistence type="inferred from homology"/>
<evidence type="ECO:0000256" key="1">
    <source>
        <dbReference type="ARBA" id="ARBA00004442"/>
    </source>
</evidence>
<evidence type="ECO:0000256" key="5">
    <source>
        <dbReference type="ARBA" id="ARBA00023237"/>
    </source>
</evidence>
<comment type="subcellular location">
    <subcellularLocation>
        <location evidence="1">Cell outer membrane</location>
    </subcellularLocation>
</comment>
<organism evidence="8 9">
    <name type="scientific">Mucilaginibacter gilvus</name>
    <dbReference type="NCBI Taxonomy" id="2305909"/>
    <lineage>
        <taxon>Bacteria</taxon>
        <taxon>Pseudomonadati</taxon>
        <taxon>Bacteroidota</taxon>
        <taxon>Sphingobacteriia</taxon>
        <taxon>Sphingobacteriales</taxon>
        <taxon>Sphingobacteriaceae</taxon>
        <taxon>Mucilaginibacter</taxon>
    </lineage>
</organism>
<dbReference type="Gene3D" id="1.10.3780.10">
    <property type="entry name" value="SusD-like"/>
    <property type="match status" value="1"/>
</dbReference>
<dbReference type="PROSITE" id="PS51257">
    <property type="entry name" value="PROKAR_LIPOPROTEIN"/>
    <property type="match status" value="1"/>
</dbReference>
<dbReference type="SUPFAM" id="SSF48452">
    <property type="entry name" value="TPR-like"/>
    <property type="match status" value="1"/>
</dbReference>
<evidence type="ECO:0000256" key="4">
    <source>
        <dbReference type="ARBA" id="ARBA00023136"/>
    </source>
</evidence>
<feature type="domain" description="RagB/SusD" evidence="6">
    <location>
        <begin position="373"/>
        <end position="527"/>
    </location>
</feature>
<evidence type="ECO:0000313" key="8">
    <source>
        <dbReference type="EMBL" id="RWY50072.1"/>
    </source>
</evidence>
<dbReference type="AlphaFoldDB" id="A0A444MLC0"/>
<keyword evidence="9" id="KW-1185">Reference proteome</keyword>
<keyword evidence="5" id="KW-0998">Cell outer membrane</keyword>
<dbReference type="Gene3D" id="1.25.40.10">
    <property type="entry name" value="Tetratricopeptide repeat domain"/>
    <property type="match status" value="1"/>
</dbReference>
<gene>
    <name evidence="8" type="ORF">EPL05_15030</name>
</gene>
<evidence type="ECO:0000259" key="7">
    <source>
        <dbReference type="Pfam" id="PF14322"/>
    </source>
</evidence>
<keyword evidence="3" id="KW-0732">Signal</keyword>
<keyword evidence="4" id="KW-0472">Membrane</keyword>